<evidence type="ECO:0000256" key="12">
    <source>
        <dbReference type="ARBA" id="ARBA00023277"/>
    </source>
</evidence>
<keyword evidence="7 16" id="KW-0808">Transferase</keyword>
<comment type="catalytic activity">
    <reaction evidence="14">
        <text>D-maltose + ATP = alpha-maltose 1-phosphate + ADP + H(+)</text>
        <dbReference type="Rhea" id="RHEA:31915"/>
        <dbReference type="ChEBI" id="CHEBI:15378"/>
        <dbReference type="ChEBI" id="CHEBI:17306"/>
        <dbReference type="ChEBI" id="CHEBI:30616"/>
        <dbReference type="ChEBI" id="CHEBI:63576"/>
        <dbReference type="ChEBI" id="CHEBI:456216"/>
        <dbReference type="EC" id="2.7.1.175"/>
    </reaction>
</comment>
<dbReference type="Proteomes" id="UP000658656">
    <property type="component" value="Unassembled WGS sequence"/>
</dbReference>
<evidence type="ECO:0000259" key="15">
    <source>
        <dbReference type="Pfam" id="PF18085"/>
    </source>
</evidence>
<evidence type="ECO:0000256" key="14">
    <source>
        <dbReference type="ARBA" id="ARBA00049067"/>
    </source>
</evidence>
<comment type="pathway">
    <text evidence="1">Glycan biosynthesis; glycogen biosynthesis.</text>
</comment>
<evidence type="ECO:0000256" key="10">
    <source>
        <dbReference type="ARBA" id="ARBA00022840"/>
    </source>
</evidence>
<evidence type="ECO:0000256" key="3">
    <source>
        <dbReference type="ARBA" id="ARBA00011245"/>
    </source>
</evidence>
<dbReference type="InterPro" id="IPR011009">
    <property type="entry name" value="Kinase-like_dom_sf"/>
</dbReference>
<comment type="similarity">
    <text evidence="2">Belongs to the aminoglycoside phosphotransferase family.</text>
</comment>
<gene>
    <name evidence="16" type="ORF">GCM10017566_63110</name>
</gene>
<proteinExistence type="inferred from homology"/>
<evidence type="ECO:0000256" key="8">
    <source>
        <dbReference type="ARBA" id="ARBA00022741"/>
    </source>
</evidence>
<evidence type="ECO:0000256" key="5">
    <source>
        <dbReference type="ARBA" id="ARBA00013882"/>
    </source>
</evidence>
<dbReference type="UniPathway" id="UPA00164"/>
<dbReference type="GO" id="GO:0005978">
    <property type="term" value="P:glycogen biosynthetic process"/>
    <property type="evidence" value="ECO:0007669"/>
    <property type="project" value="UniProtKB-UniPathway"/>
</dbReference>
<evidence type="ECO:0000313" key="17">
    <source>
        <dbReference type="Proteomes" id="UP000658656"/>
    </source>
</evidence>
<accession>A0A8H9J636</accession>
<comment type="subunit">
    <text evidence="3">Monomer.</text>
</comment>
<keyword evidence="8" id="KW-0547">Nucleotide-binding</keyword>
<dbReference type="OrthoDB" id="3787729at2"/>
<dbReference type="EMBL" id="BNAV01000014">
    <property type="protein sequence ID" value="GHF80400.1"/>
    <property type="molecule type" value="Genomic_DNA"/>
</dbReference>
<evidence type="ECO:0000256" key="11">
    <source>
        <dbReference type="ARBA" id="ARBA00023056"/>
    </source>
</evidence>
<keyword evidence="6" id="KW-0321">Glycogen metabolism</keyword>
<keyword evidence="17" id="KW-1185">Reference proteome</keyword>
<keyword evidence="12" id="KW-0119">Carbohydrate metabolism</keyword>
<dbReference type="Pfam" id="PF18085">
    <property type="entry name" value="Mak_N_cap"/>
    <property type="match status" value="1"/>
</dbReference>
<dbReference type="RefSeq" id="WP_145932662.1">
    <property type="nucleotide sequence ID" value="NZ_BNAV01000014.1"/>
</dbReference>
<dbReference type="EC" id="2.7.1.175" evidence="4"/>
<protein>
    <recommendedName>
        <fullName evidence="5">Maltokinase</fullName>
        <ecNumber evidence="4">2.7.1.175</ecNumber>
    </recommendedName>
    <alternativeName>
        <fullName evidence="13">Maltose-1-phosphate synthase</fullName>
    </alternativeName>
</protein>
<evidence type="ECO:0000256" key="9">
    <source>
        <dbReference type="ARBA" id="ARBA00022777"/>
    </source>
</evidence>
<dbReference type="Gene3D" id="3.90.1200.10">
    <property type="match status" value="1"/>
</dbReference>
<name>A0A8H9J636_9PSEU</name>
<dbReference type="AlphaFoldDB" id="A0A8H9J636"/>
<evidence type="ECO:0000256" key="13">
    <source>
        <dbReference type="ARBA" id="ARBA00031251"/>
    </source>
</evidence>
<evidence type="ECO:0000256" key="4">
    <source>
        <dbReference type="ARBA" id="ARBA00011962"/>
    </source>
</evidence>
<evidence type="ECO:0000256" key="7">
    <source>
        <dbReference type="ARBA" id="ARBA00022679"/>
    </source>
</evidence>
<evidence type="ECO:0000256" key="1">
    <source>
        <dbReference type="ARBA" id="ARBA00004964"/>
    </source>
</evidence>
<reference evidence="16" key="2">
    <citation type="submission" date="2020-09" db="EMBL/GenBank/DDBJ databases">
        <authorList>
            <person name="Sun Q."/>
            <person name="Zhou Y."/>
        </authorList>
    </citation>
    <scope>NUCLEOTIDE SEQUENCE</scope>
    <source>
        <strain evidence="16">CGMCC 4.7679</strain>
    </source>
</reference>
<evidence type="ECO:0000256" key="6">
    <source>
        <dbReference type="ARBA" id="ARBA00022600"/>
    </source>
</evidence>
<evidence type="ECO:0000256" key="2">
    <source>
        <dbReference type="ARBA" id="ARBA00006219"/>
    </source>
</evidence>
<dbReference type="GO" id="GO:0005524">
    <property type="term" value="F:ATP binding"/>
    <property type="evidence" value="ECO:0007669"/>
    <property type="project" value="UniProtKB-KW"/>
</dbReference>
<sequence length="462" mass="50736">MSDPAELIDPLVSELPKWLPTQRWFGGKDRPITSVRPLGTTVLQEGDPLLLHMIVEVYQGDRMAPYQLVVASRDQLPEYLGSSWIGTERGRPCYEATGDADVTGRLLDLIAEGADVGSLKFRHEPGAEVKGGLRGRPITSEQSNTSLVYGNSYILKLFRKLSPGENPDLLLHRALQEQGCEHIAPLLGSITGDLYGEPATVGMLQQFITDAVDGWAMATTSVRDLMADPELPPDQVGGDFAGESQRLGQAVAKVHNDLRRALGEQVAEAEHLDEVVKIMQARLDSVAQVVPELAEYAPALRAAFEKLRELSGPVPMQYIHGDLHLGQVLRTVTGWLLLDFEGEPAAPLAERSALRSPLRDVAGMLRSFDYAAHQMLIGQPEDPKLTERALEWSRRNRDAFCDGYAKAAPESIGDPRSQVHLLRALELDKAVYEVAYEHANRPEWLGVPLASIARIAEEASNP</sequence>
<comment type="caution">
    <text evidence="16">The sequence shown here is derived from an EMBL/GenBank/DDBJ whole genome shotgun (WGS) entry which is preliminary data.</text>
</comment>
<keyword evidence="10" id="KW-0067">ATP-binding</keyword>
<organism evidence="16 17">
    <name type="scientific">Amycolatopsis bartoniae</name>
    <dbReference type="NCBI Taxonomy" id="941986"/>
    <lineage>
        <taxon>Bacteria</taxon>
        <taxon>Bacillati</taxon>
        <taxon>Actinomycetota</taxon>
        <taxon>Actinomycetes</taxon>
        <taxon>Pseudonocardiales</taxon>
        <taxon>Pseudonocardiaceae</taxon>
        <taxon>Amycolatopsis</taxon>
    </lineage>
</organism>
<dbReference type="InterPro" id="IPR040999">
    <property type="entry name" value="Mak_N_cap"/>
</dbReference>
<reference evidence="16" key="1">
    <citation type="journal article" date="2014" name="Int. J. Syst. Evol. Microbiol.">
        <title>Complete genome sequence of Corynebacterium casei LMG S-19264T (=DSM 44701T), isolated from a smear-ripened cheese.</title>
        <authorList>
            <consortium name="US DOE Joint Genome Institute (JGI-PGF)"/>
            <person name="Walter F."/>
            <person name="Albersmeier A."/>
            <person name="Kalinowski J."/>
            <person name="Ruckert C."/>
        </authorList>
    </citation>
    <scope>NUCLEOTIDE SEQUENCE</scope>
    <source>
        <strain evidence="16">CGMCC 4.7679</strain>
    </source>
</reference>
<dbReference type="SUPFAM" id="SSF56112">
    <property type="entry name" value="Protein kinase-like (PK-like)"/>
    <property type="match status" value="1"/>
</dbReference>
<feature type="domain" description="Maltokinase N-terminal cap" evidence="15">
    <location>
        <begin position="18"/>
        <end position="99"/>
    </location>
</feature>
<dbReference type="GO" id="GO:0016301">
    <property type="term" value="F:kinase activity"/>
    <property type="evidence" value="ECO:0007669"/>
    <property type="project" value="UniProtKB-KW"/>
</dbReference>
<keyword evidence="11" id="KW-0320">Glycogen biosynthesis</keyword>
<keyword evidence="9" id="KW-0418">Kinase</keyword>
<evidence type="ECO:0000313" key="16">
    <source>
        <dbReference type="EMBL" id="GHF80400.1"/>
    </source>
</evidence>